<accession>A0A9J5WVU4</accession>
<protein>
    <submittedName>
        <fullName evidence="2">Uncharacterized protein</fullName>
    </submittedName>
</protein>
<dbReference type="AlphaFoldDB" id="A0A9J5WVU4"/>
<reference evidence="2 3" key="1">
    <citation type="submission" date="2020-09" db="EMBL/GenBank/DDBJ databases">
        <title>De no assembly of potato wild relative species, Solanum commersonii.</title>
        <authorList>
            <person name="Cho K."/>
        </authorList>
    </citation>
    <scope>NUCLEOTIDE SEQUENCE [LARGE SCALE GENOMIC DNA]</scope>
    <source>
        <strain evidence="2">LZ3.2</strain>
        <tissue evidence="2">Leaf</tissue>
    </source>
</reference>
<keyword evidence="1" id="KW-0472">Membrane</keyword>
<dbReference type="Proteomes" id="UP000824120">
    <property type="component" value="Chromosome 10"/>
</dbReference>
<gene>
    <name evidence="2" type="ORF">H5410_050082</name>
</gene>
<organism evidence="2 3">
    <name type="scientific">Solanum commersonii</name>
    <name type="common">Commerson's wild potato</name>
    <name type="synonym">Commerson's nightshade</name>
    <dbReference type="NCBI Taxonomy" id="4109"/>
    <lineage>
        <taxon>Eukaryota</taxon>
        <taxon>Viridiplantae</taxon>
        <taxon>Streptophyta</taxon>
        <taxon>Embryophyta</taxon>
        <taxon>Tracheophyta</taxon>
        <taxon>Spermatophyta</taxon>
        <taxon>Magnoliopsida</taxon>
        <taxon>eudicotyledons</taxon>
        <taxon>Gunneridae</taxon>
        <taxon>Pentapetalae</taxon>
        <taxon>asterids</taxon>
        <taxon>lamiids</taxon>
        <taxon>Solanales</taxon>
        <taxon>Solanaceae</taxon>
        <taxon>Solanoideae</taxon>
        <taxon>Solaneae</taxon>
        <taxon>Solanum</taxon>
    </lineage>
</organism>
<keyword evidence="1" id="KW-0812">Transmembrane</keyword>
<evidence type="ECO:0000256" key="1">
    <source>
        <dbReference type="SAM" id="Phobius"/>
    </source>
</evidence>
<proteinExistence type="predicted"/>
<evidence type="ECO:0000313" key="3">
    <source>
        <dbReference type="Proteomes" id="UP000824120"/>
    </source>
</evidence>
<keyword evidence="3" id="KW-1185">Reference proteome</keyword>
<evidence type="ECO:0000313" key="2">
    <source>
        <dbReference type="EMBL" id="KAG5579455.1"/>
    </source>
</evidence>
<name>A0A9J5WVU4_SOLCO</name>
<dbReference type="EMBL" id="JACXVP010000010">
    <property type="protein sequence ID" value="KAG5579455.1"/>
    <property type="molecule type" value="Genomic_DNA"/>
</dbReference>
<comment type="caution">
    <text evidence="2">The sequence shown here is derived from an EMBL/GenBank/DDBJ whole genome shotgun (WGS) entry which is preliminary data.</text>
</comment>
<keyword evidence="1" id="KW-1133">Transmembrane helix</keyword>
<feature type="transmembrane region" description="Helical" evidence="1">
    <location>
        <begin position="20"/>
        <end position="36"/>
    </location>
</feature>
<sequence>MLLKTRRQCYFTVVGQLLQFGYLQFLLVPSTQFLYYRKSWSW</sequence>